<comment type="caution">
    <text evidence="1">The sequence shown here is derived from an EMBL/GenBank/DDBJ whole genome shotgun (WGS) entry which is preliminary data.</text>
</comment>
<dbReference type="Proteomes" id="UP000321822">
    <property type="component" value="Unassembled WGS sequence"/>
</dbReference>
<keyword evidence="2" id="KW-1185">Reference proteome</keyword>
<dbReference type="RefSeq" id="WP_146782999.1">
    <property type="nucleotide sequence ID" value="NZ_VOLT01000001.1"/>
</dbReference>
<dbReference type="AlphaFoldDB" id="A0A5C6QS70"/>
<sequence>MLLKTMENKWTGLGIEDWFVSVHHFSSSKLASKPSTLTAFVSYCEGKDIRGENVQTVKRALKVACYVSEGIGPSDAIKIAWRRYPLVVRY</sequence>
<gene>
    <name evidence="1" type="ORF">ESZ36_02375</name>
</gene>
<dbReference type="EMBL" id="VOLT01000001">
    <property type="protein sequence ID" value="TWX72096.1"/>
    <property type="molecule type" value="Genomic_DNA"/>
</dbReference>
<protein>
    <submittedName>
        <fullName evidence="1">Uncharacterized protein</fullName>
    </submittedName>
</protein>
<name>A0A5C6QS70_9GAMM</name>
<organism evidence="1 2">
    <name type="scientific">Colwellia demingiae</name>
    <dbReference type="NCBI Taxonomy" id="89401"/>
    <lineage>
        <taxon>Bacteria</taxon>
        <taxon>Pseudomonadati</taxon>
        <taxon>Pseudomonadota</taxon>
        <taxon>Gammaproteobacteria</taxon>
        <taxon>Alteromonadales</taxon>
        <taxon>Colwelliaceae</taxon>
        <taxon>Colwellia</taxon>
    </lineage>
</organism>
<evidence type="ECO:0000313" key="2">
    <source>
        <dbReference type="Proteomes" id="UP000321822"/>
    </source>
</evidence>
<accession>A0A5C6QS70</accession>
<reference evidence="1 2" key="1">
    <citation type="submission" date="2019-07" db="EMBL/GenBank/DDBJ databases">
        <title>Genomes of sea-ice associated Colwellia species.</title>
        <authorList>
            <person name="Bowman J.P."/>
        </authorList>
    </citation>
    <scope>NUCLEOTIDE SEQUENCE [LARGE SCALE GENOMIC DNA]</scope>
    <source>
        <strain evidence="1 2">ACAM 459</strain>
    </source>
</reference>
<dbReference type="OrthoDB" id="9857366at2"/>
<evidence type="ECO:0000313" key="1">
    <source>
        <dbReference type="EMBL" id="TWX72096.1"/>
    </source>
</evidence>
<proteinExistence type="predicted"/>